<dbReference type="SUPFAM" id="SSF56112">
    <property type="entry name" value="Protein kinase-like (PK-like)"/>
    <property type="match status" value="1"/>
</dbReference>
<sequence length="375" mass="40689">MTGHLVHGMGTEPVAPDWPPLTAAEVGRVLGAPVRVLWHSPRPLSAAALVEQERLLFVKRQHASVRTVEGLAEEHAFLRHLRGRGAPVVEVLAAVRLGEWVYEVHTAGEGADLYQDALSWSPFTSPRHARAAGVALAGLHLAAEGYDAPRRAVQPLVSSFTVFADPEDPLGALERYVADRPALAAALEGRAWRADTARIHLPFHERLAPLLGKLEPLWTHNDWHASNLLWDEAGSEVSTILDFGLSDRTTAVHDLATAIERNVIQWLEPSCPVRYDDLDALLDGYTSVRPLSAVEAAALPELLPLVHAEFALSEMGYFHGVVGSAENAGLAYDYFTEHAQWFTTPAGRRLLVRLRAALPVGGSAAGHSAPGQIRT</sequence>
<dbReference type="InterPro" id="IPR050249">
    <property type="entry name" value="Pseudomonas-type_ThrB"/>
</dbReference>
<dbReference type="Gene3D" id="3.90.1200.10">
    <property type="match status" value="1"/>
</dbReference>
<evidence type="ECO:0000256" key="1">
    <source>
        <dbReference type="ARBA" id="ARBA00038240"/>
    </source>
</evidence>
<protein>
    <submittedName>
        <fullName evidence="3">Aminoglycoside phosphotransferase family protein</fullName>
    </submittedName>
</protein>
<dbReference type="Pfam" id="PF01636">
    <property type="entry name" value="APH"/>
    <property type="match status" value="1"/>
</dbReference>
<comment type="similarity">
    <text evidence="1">Belongs to the pseudomonas-type ThrB family.</text>
</comment>
<dbReference type="InterPro" id="IPR002575">
    <property type="entry name" value="Aminoglycoside_PTrfase"/>
</dbReference>
<name>A0A4U0SQT3_9ACTN</name>
<organism evidence="3 4">
    <name type="scientific">Actinacidiphila oryziradicis</name>
    <dbReference type="NCBI Taxonomy" id="2571141"/>
    <lineage>
        <taxon>Bacteria</taxon>
        <taxon>Bacillati</taxon>
        <taxon>Actinomycetota</taxon>
        <taxon>Actinomycetes</taxon>
        <taxon>Kitasatosporales</taxon>
        <taxon>Streptomycetaceae</taxon>
        <taxon>Actinacidiphila</taxon>
    </lineage>
</organism>
<dbReference type="GO" id="GO:0009088">
    <property type="term" value="P:threonine biosynthetic process"/>
    <property type="evidence" value="ECO:0007669"/>
    <property type="project" value="TreeGrafter"/>
</dbReference>
<feature type="domain" description="Aminoglycoside phosphotransferase" evidence="2">
    <location>
        <begin position="54"/>
        <end position="291"/>
    </location>
</feature>
<dbReference type="OrthoDB" id="3266537at2"/>
<reference evidence="3 4" key="1">
    <citation type="submission" date="2019-04" db="EMBL/GenBank/DDBJ databases">
        <title>Streptomyces oryziradicis sp. nov., a novel actinomycete isolated from rhizosphere soil of rice (Oryza sativa L.).</title>
        <authorList>
            <person name="Li C."/>
        </authorList>
    </citation>
    <scope>NUCLEOTIDE SEQUENCE [LARGE SCALE GENOMIC DNA]</scope>
    <source>
        <strain evidence="3 4">NEAU-C40</strain>
    </source>
</reference>
<dbReference type="InterPro" id="IPR011009">
    <property type="entry name" value="Kinase-like_dom_sf"/>
</dbReference>
<dbReference type="RefSeq" id="WP_136722360.1">
    <property type="nucleotide sequence ID" value="NZ_SUMC01000004.1"/>
</dbReference>
<evidence type="ECO:0000313" key="3">
    <source>
        <dbReference type="EMBL" id="TKA12326.1"/>
    </source>
</evidence>
<proteinExistence type="inferred from homology"/>
<comment type="caution">
    <text evidence="3">The sequence shown here is derived from an EMBL/GenBank/DDBJ whole genome shotgun (WGS) entry which is preliminary data.</text>
</comment>
<gene>
    <name evidence="3" type="ORF">FCI23_05780</name>
</gene>
<dbReference type="PANTHER" id="PTHR21064:SF6">
    <property type="entry name" value="AMINOGLYCOSIDE PHOSPHOTRANSFERASE DOMAIN-CONTAINING PROTEIN"/>
    <property type="match status" value="1"/>
</dbReference>
<evidence type="ECO:0000259" key="2">
    <source>
        <dbReference type="Pfam" id="PF01636"/>
    </source>
</evidence>
<dbReference type="Proteomes" id="UP000305778">
    <property type="component" value="Unassembled WGS sequence"/>
</dbReference>
<keyword evidence="3" id="KW-0808">Transferase</keyword>
<dbReference type="PANTHER" id="PTHR21064">
    <property type="entry name" value="AMINOGLYCOSIDE PHOSPHOTRANSFERASE DOMAIN-CONTAINING PROTEIN-RELATED"/>
    <property type="match status" value="1"/>
</dbReference>
<evidence type="ECO:0000313" key="4">
    <source>
        <dbReference type="Proteomes" id="UP000305778"/>
    </source>
</evidence>
<dbReference type="GO" id="GO:0004413">
    <property type="term" value="F:homoserine kinase activity"/>
    <property type="evidence" value="ECO:0007669"/>
    <property type="project" value="TreeGrafter"/>
</dbReference>
<dbReference type="AlphaFoldDB" id="A0A4U0SQT3"/>
<dbReference type="EMBL" id="SUMC01000004">
    <property type="protein sequence ID" value="TKA12326.1"/>
    <property type="molecule type" value="Genomic_DNA"/>
</dbReference>
<accession>A0A4U0SQT3</accession>
<keyword evidence="4" id="KW-1185">Reference proteome</keyword>